<keyword evidence="1" id="KW-0732">Signal</keyword>
<dbReference type="InterPro" id="IPR011041">
    <property type="entry name" value="Quinoprot_gluc/sorb_DH_b-prop"/>
</dbReference>
<proteinExistence type="predicted"/>
<accession>A0ABW5BCE3</accession>
<dbReference type="Gene3D" id="2.120.10.30">
    <property type="entry name" value="TolB, C-terminal domain"/>
    <property type="match status" value="1"/>
</dbReference>
<feature type="signal peptide" evidence="1">
    <location>
        <begin position="1"/>
        <end position="27"/>
    </location>
</feature>
<dbReference type="InterPro" id="IPR011042">
    <property type="entry name" value="6-blade_b-propeller_TolB-like"/>
</dbReference>
<evidence type="ECO:0000313" key="3">
    <source>
        <dbReference type="EMBL" id="MFD2203340.1"/>
    </source>
</evidence>
<name>A0ABW5BCE3_9BACT</name>
<organism evidence="3 4">
    <name type="scientific">Shivajiella indica</name>
    <dbReference type="NCBI Taxonomy" id="872115"/>
    <lineage>
        <taxon>Bacteria</taxon>
        <taxon>Pseudomonadati</taxon>
        <taxon>Bacteroidota</taxon>
        <taxon>Cytophagia</taxon>
        <taxon>Cytophagales</taxon>
        <taxon>Cyclobacteriaceae</taxon>
        <taxon>Shivajiella</taxon>
    </lineage>
</organism>
<feature type="domain" description="Glucose/Sorbosone dehydrogenase" evidence="2">
    <location>
        <begin position="56"/>
        <end position="386"/>
    </location>
</feature>
<dbReference type="SUPFAM" id="SSF50952">
    <property type="entry name" value="Soluble quinoprotein glucose dehydrogenase"/>
    <property type="match status" value="1"/>
</dbReference>
<dbReference type="PROSITE" id="PS51257">
    <property type="entry name" value="PROKAR_LIPOPROTEIN"/>
    <property type="match status" value="1"/>
</dbReference>
<comment type="caution">
    <text evidence="3">The sequence shown here is derived from an EMBL/GenBank/DDBJ whole genome shotgun (WGS) entry which is preliminary data.</text>
</comment>
<dbReference type="InterPro" id="IPR012938">
    <property type="entry name" value="Glc/Sorbosone_DH"/>
</dbReference>
<protein>
    <submittedName>
        <fullName evidence="3">PQQ-dependent sugar dehydrogenase</fullName>
    </submittedName>
</protein>
<dbReference type="PANTHER" id="PTHR19328">
    <property type="entry name" value="HEDGEHOG-INTERACTING PROTEIN"/>
    <property type="match status" value="1"/>
</dbReference>
<dbReference type="Pfam" id="PF07995">
    <property type="entry name" value="GSDH"/>
    <property type="match status" value="1"/>
</dbReference>
<feature type="chain" id="PRO_5045300672" evidence="1">
    <location>
        <begin position="28"/>
        <end position="400"/>
    </location>
</feature>
<gene>
    <name evidence="3" type="ORF">ACFSKV_17305</name>
</gene>
<dbReference type="Proteomes" id="UP001597414">
    <property type="component" value="Unassembled WGS sequence"/>
</dbReference>
<keyword evidence="4" id="KW-1185">Reference proteome</keyword>
<sequence length="400" mass="44541">MLTIMKFSVSKNFFPLFLIFGLVACLADEPEQDQDPIEIGTLAVIEAFPNLSFLRPVDFQHAGDGSNRLFVVEQRGVISVFQNDPEVENKTTFLDISSKVNDQGNEEGLLGLAFHPDFENNGFLYVNYTAASPRRTVISRFQVSNTNPNQADSNSELVILEFNQPFSNHNGGQLAFGPDGFLYIASGDGGSGGDPQNHGQRRETLLGTILRIDINQQTNNRSYSIPGDNPFVGNSEGYREEIFAYGLRNPWRISFDPQSGTLWAADVGQNKYEEINIIKKGGNYGWRTMEGLHCFDPSTGCNQTGLELPIWEYSHGNLGRSVTGGYVYRGTEISELKGLYIYGDFVSGKIWALDFSDLDNAKNIELLTATFPIASFGKDQNNELYLCAFDGKIYRLAYDQ</sequence>
<reference evidence="4" key="1">
    <citation type="journal article" date="2019" name="Int. J. Syst. Evol. Microbiol.">
        <title>The Global Catalogue of Microorganisms (GCM) 10K type strain sequencing project: providing services to taxonomists for standard genome sequencing and annotation.</title>
        <authorList>
            <consortium name="The Broad Institute Genomics Platform"/>
            <consortium name="The Broad Institute Genome Sequencing Center for Infectious Disease"/>
            <person name="Wu L."/>
            <person name="Ma J."/>
        </authorList>
    </citation>
    <scope>NUCLEOTIDE SEQUENCE [LARGE SCALE GENOMIC DNA]</scope>
    <source>
        <strain evidence="4">KCTC 19812</strain>
    </source>
</reference>
<evidence type="ECO:0000259" key="2">
    <source>
        <dbReference type="Pfam" id="PF07995"/>
    </source>
</evidence>
<dbReference type="PANTHER" id="PTHR19328:SF75">
    <property type="entry name" value="ALDOSE SUGAR DEHYDROGENASE YLII"/>
    <property type="match status" value="1"/>
</dbReference>
<dbReference type="EMBL" id="JBHUIV010000025">
    <property type="protein sequence ID" value="MFD2203340.1"/>
    <property type="molecule type" value="Genomic_DNA"/>
</dbReference>
<evidence type="ECO:0000313" key="4">
    <source>
        <dbReference type="Proteomes" id="UP001597414"/>
    </source>
</evidence>
<evidence type="ECO:0000256" key="1">
    <source>
        <dbReference type="SAM" id="SignalP"/>
    </source>
</evidence>